<keyword evidence="8" id="KW-0645">Protease</keyword>
<dbReference type="Proteomes" id="UP000824125">
    <property type="component" value="Unassembled WGS sequence"/>
</dbReference>
<feature type="transmembrane region" description="Helical" evidence="21">
    <location>
        <begin position="206"/>
        <end position="229"/>
    </location>
</feature>
<dbReference type="AlphaFoldDB" id="A0A9D1SPM4"/>
<dbReference type="GO" id="GO:0005764">
    <property type="term" value="C:lysosome"/>
    <property type="evidence" value="ECO:0007669"/>
    <property type="project" value="UniProtKB-SubCell"/>
</dbReference>
<accession>A0A9D1SPM4</accession>
<evidence type="ECO:0000256" key="15">
    <source>
        <dbReference type="ARBA" id="ARBA00023049"/>
    </source>
</evidence>
<keyword evidence="15" id="KW-0482">Metalloprotease</keyword>
<dbReference type="GO" id="GO:0046872">
    <property type="term" value="F:metal ion binding"/>
    <property type="evidence" value="ECO:0007669"/>
    <property type="project" value="UniProtKB-KW"/>
</dbReference>
<gene>
    <name evidence="23" type="ORF">IAD23_07285</name>
</gene>
<evidence type="ECO:0000256" key="20">
    <source>
        <dbReference type="ARBA" id="ARBA00033328"/>
    </source>
</evidence>
<keyword evidence="21" id="KW-0472">Membrane</keyword>
<keyword evidence="21" id="KW-0812">Transmembrane</keyword>
<keyword evidence="9" id="KW-0479">Metal-binding</keyword>
<evidence type="ECO:0000256" key="16">
    <source>
        <dbReference type="ARBA" id="ARBA00023145"/>
    </source>
</evidence>
<dbReference type="PANTHER" id="PTHR12053">
    <property type="entry name" value="PROTEASE FAMILY M28 PLASMA GLUTAMATE CARBOXYPEPTIDASE-RELATED"/>
    <property type="match status" value="1"/>
</dbReference>
<dbReference type="GO" id="GO:0006508">
    <property type="term" value="P:proteolysis"/>
    <property type="evidence" value="ECO:0007669"/>
    <property type="project" value="UniProtKB-KW"/>
</dbReference>
<evidence type="ECO:0000256" key="3">
    <source>
        <dbReference type="ARBA" id="ARBA00004555"/>
    </source>
</evidence>
<evidence type="ECO:0000256" key="4">
    <source>
        <dbReference type="ARBA" id="ARBA00004613"/>
    </source>
</evidence>
<sequence length="421" mass="46541">MKVALEYSNSIDIEKQAKYSVSGITKICEKIGPRKPGSPEELRAQKWMEKDLKNYCEETSIEPFEVHRQGFMGFIPFTVVCGVASVFVNWFLSPIAAFMLCILAFVPLLFEFLMYRQFDDKLFPKQTSHNLVAKRKPTGEVKQRFIIVGHADSQFEWTLNYLMGGLQAKLFVEIPAVVGLVVDTIFALVCIIVGKGSPAADIESARWFFILFFVVSCVFVPFELAFLFFQSWTKSVPGASDNLTGCYVGMGVVKALDEAGIRFENTEVVVICSGSEEAGLRGAKAYVKAHEDEMKAIPTCVVACDTFRDLDTIAVYDRDLSGTLRHHAGAKTLVKNAGANCGLDLKYESIYIGGCDAAAFTQRGIPATGFAAMDPAPPRYYHTRLDNPENLVPEAIALGIEVMTEAVCMYDKEGLPKVTDK</sequence>
<evidence type="ECO:0000256" key="12">
    <source>
        <dbReference type="ARBA" id="ARBA00022824"/>
    </source>
</evidence>
<evidence type="ECO:0000256" key="14">
    <source>
        <dbReference type="ARBA" id="ARBA00023034"/>
    </source>
</evidence>
<comment type="subcellular location">
    <subcellularLocation>
        <location evidence="1">Endoplasmic reticulum</location>
    </subcellularLocation>
    <subcellularLocation>
        <location evidence="3">Golgi apparatus</location>
    </subcellularLocation>
    <subcellularLocation>
        <location evidence="2">Lysosome</location>
    </subcellularLocation>
    <subcellularLocation>
        <location evidence="4">Secreted</location>
    </subcellularLocation>
</comment>
<dbReference type="GO" id="GO:0005576">
    <property type="term" value="C:extracellular region"/>
    <property type="evidence" value="ECO:0007669"/>
    <property type="project" value="UniProtKB-SubCell"/>
</dbReference>
<evidence type="ECO:0000256" key="5">
    <source>
        <dbReference type="ARBA" id="ARBA00014116"/>
    </source>
</evidence>
<evidence type="ECO:0000256" key="10">
    <source>
        <dbReference type="ARBA" id="ARBA00022729"/>
    </source>
</evidence>
<feature type="transmembrane region" description="Helical" evidence="21">
    <location>
        <begin position="97"/>
        <end position="115"/>
    </location>
</feature>
<evidence type="ECO:0000256" key="2">
    <source>
        <dbReference type="ARBA" id="ARBA00004371"/>
    </source>
</evidence>
<keyword evidence="10" id="KW-0732">Signal</keyword>
<evidence type="ECO:0000259" key="22">
    <source>
        <dbReference type="Pfam" id="PF04389"/>
    </source>
</evidence>
<evidence type="ECO:0000256" key="19">
    <source>
        <dbReference type="ARBA" id="ARBA00025833"/>
    </source>
</evidence>
<feature type="transmembrane region" description="Helical" evidence="21">
    <location>
        <begin position="71"/>
        <end position="91"/>
    </location>
</feature>
<evidence type="ECO:0000313" key="23">
    <source>
        <dbReference type="EMBL" id="HIU69741.1"/>
    </source>
</evidence>
<dbReference type="GO" id="GO:0004180">
    <property type="term" value="F:carboxypeptidase activity"/>
    <property type="evidence" value="ECO:0007669"/>
    <property type="project" value="UniProtKB-KW"/>
</dbReference>
<evidence type="ECO:0000256" key="6">
    <source>
        <dbReference type="ARBA" id="ARBA00022525"/>
    </source>
</evidence>
<dbReference type="EMBL" id="DVNM01000042">
    <property type="protein sequence ID" value="HIU69741.1"/>
    <property type="molecule type" value="Genomic_DNA"/>
</dbReference>
<keyword evidence="7" id="KW-0121">Carboxypeptidase</keyword>
<keyword evidence="13" id="KW-0862">Zinc</keyword>
<dbReference type="GO" id="GO:0070573">
    <property type="term" value="F:metallodipeptidase activity"/>
    <property type="evidence" value="ECO:0007669"/>
    <property type="project" value="InterPro"/>
</dbReference>
<feature type="domain" description="Peptidase M28" evidence="22">
    <location>
        <begin position="236"/>
        <end position="398"/>
    </location>
</feature>
<keyword evidence="14" id="KW-0333">Golgi apparatus</keyword>
<dbReference type="PANTHER" id="PTHR12053:SF3">
    <property type="entry name" value="CARBOXYPEPTIDASE Q"/>
    <property type="match status" value="1"/>
</dbReference>
<evidence type="ECO:0000313" key="24">
    <source>
        <dbReference type="Proteomes" id="UP000824125"/>
    </source>
</evidence>
<evidence type="ECO:0000256" key="21">
    <source>
        <dbReference type="SAM" id="Phobius"/>
    </source>
</evidence>
<evidence type="ECO:0000256" key="11">
    <source>
        <dbReference type="ARBA" id="ARBA00022801"/>
    </source>
</evidence>
<keyword evidence="18" id="KW-0458">Lysosome</keyword>
<evidence type="ECO:0000256" key="18">
    <source>
        <dbReference type="ARBA" id="ARBA00023228"/>
    </source>
</evidence>
<evidence type="ECO:0000256" key="1">
    <source>
        <dbReference type="ARBA" id="ARBA00004240"/>
    </source>
</evidence>
<keyword evidence="6" id="KW-0964">Secreted</keyword>
<keyword evidence="17" id="KW-0325">Glycoprotein</keyword>
<dbReference type="Gene3D" id="3.40.630.10">
    <property type="entry name" value="Zn peptidases"/>
    <property type="match status" value="1"/>
</dbReference>
<keyword evidence="11" id="KW-0378">Hydrolase</keyword>
<protein>
    <recommendedName>
        <fullName evidence="5">Carboxypeptidase Q</fullName>
    </recommendedName>
    <alternativeName>
        <fullName evidence="20">Plasma glutamate carboxypeptidase</fullName>
    </alternativeName>
</protein>
<organism evidence="23 24">
    <name type="scientific">Candidatus Scybalenecus merdavium</name>
    <dbReference type="NCBI Taxonomy" id="2840939"/>
    <lineage>
        <taxon>Bacteria</taxon>
        <taxon>Bacillati</taxon>
        <taxon>Bacillota</taxon>
        <taxon>Clostridia</taxon>
        <taxon>Eubacteriales</taxon>
        <taxon>Oscillospiraceae</taxon>
        <taxon>Oscillospiraceae incertae sedis</taxon>
        <taxon>Candidatus Scybalenecus</taxon>
    </lineage>
</organism>
<name>A0A9D1SPM4_9FIRM</name>
<dbReference type="SUPFAM" id="SSF53187">
    <property type="entry name" value="Zn-dependent exopeptidases"/>
    <property type="match status" value="1"/>
</dbReference>
<reference evidence="23" key="1">
    <citation type="submission" date="2020-10" db="EMBL/GenBank/DDBJ databases">
        <authorList>
            <person name="Gilroy R."/>
        </authorList>
    </citation>
    <scope>NUCLEOTIDE SEQUENCE</scope>
    <source>
        <strain evidence="23">CHK176-6737</strain>
    </source>
</reference>
<evidence type="ECO:0000256" key="17">
    <source>
        <dbReference type="ARBA" id="ARBA00023180"/>
    </source>
</evidence>
<proteinExistence type="predicted"/>
<dbReference type="Pfam" id="PF04389">
    <property type="entry name" value="Peptidase_M28"/>
    <property type="match status" value="1"/>
</dbReference>
<feature type="transmembrane region" description="Helical" evidence="21">
    <location>
        <begin position="170"/>
        <end position="194"/>
    </location>
</feature>
<keyword evidence="12" id="KW-0256">Endoplasmic reticulum</keyword>
<evidence type="ECO:0000256" key="13">
    <source>
        <dbReference type="ARBA" id="ARBA00022833"/>
    </source>
</evidence>
<comment type="caution">
    <text evidence="23">The sequence shown here is derived from an EMBL/GenBank/DDBJ whole genome shotgun (WGS) entry which is preliminary data.</text>
</comment>
<comment type="subunit">
    <text evidence="19">Homodimer. The monomeric form is inactive while the homodimer is active.</text>
</comment>
<dbReference type="InterPro" id="IPR039866">
    <property type="entry name" value="CPQ"/>
</dbReference>
<evidence type="ECO:0000256" key="9">
    <source>
        <dbReference type="ARBA" id="ARBA00022723"/>
    </source>
</evidence>
<keyword evidence="21" id="KW-1133">Transmembrane helix</keyword>
<reference evidence="23" key="2">
    <citation type="journal article" date="2021" name="PeerJ">
        <title>Extensive microbial diversity within the chicken gut microbiome revealed by metagenomics and culture.</title>
        <authorList>
            <person name="Gilroy R."/>
            <person name="Ravi A."/>
            <person name="Getino M."/>
            <person name="Pursley I."/>
            <person name="Horton D.L."/>
            <person name="Alikhan N.F."/>
            <person name="Baker D."/>
            <person name="Gharbi K."/>
            <person name="Hall N."/>
            <person name="Watson M."/>
            <person name="Adriaenssens E.M."/>
            <person name="Foster-Nyarko E."/>
            <person name="Jarju S."/>
            <person name="Secka A."/>
            <person name="Antonio M."/>
            <person name="Oren A."/>
            <person name="Chaudhuri R.R."/>
            <person name="La Ragione R."/>
            <person name="Hildebrand F."/>
            <person name="Pallen M.J."/>
        </authorList>
    </citation>
    <scope>NUCLEOTIDE SEQUENCE</scope>
    <source>
        <strain evidence="23">CHK176-6737</strain>
    </source>
</reference>
<evidence type="ECO:0000256" key="8">
    <source>
        <dbReference type="ARBA" id="ARBA00022670"/>
    </source>
</evidence>
<dbReference type="InterPro" id="IPR007484">
    <property type="entry name" value="Peptidase_M28"/>
</dbReference>
<keyword evidence="16" id="KW-0865">Zymogen</keyword>
<evidence type="ECO:0000256" key="7">
    <source>
        <dbReference type="ARBA" id="ARBA00022645"/>
    </source>
</evidence>